<organism evidence="1 2">
    <name type="scientific">Austropuccinia psidii MF-1</name>
    <dbReference type="NCBI Taxonomy" id="1389203"/>
    <lineage>
        <taxon>Eukaryota</taxon>
        <taxon>Fungi</taxon>
        <taxon>Dikarya</taxon>
        <taxon>Basidiomycota</taxon>
        <taxon>Pucciniomycotina</taxon>
        <taxon>Pucciniomycetes</taxon>
        <taxon>Pucciniales</taxon>
        <taxon>Sphaerophragmiaceae</taxon>
        <taxon>Austropuccinia</taxon>
    </lineage>
</organism>
<gene>
    <name evidence="1" type="ORF">O181_119751</name>
</gene>
<sequence>MPQDTSNKNLRKHTQDSQTLLVTLTKEMAYIHGAATNMTVCIDNAQHPLIIDNGAHCSIVARNYLDHHFPNWEKQPLPTKEKSFKSASGKMKSIGKIIKETPGRISCQSSAIDFTSSKRQAG</sequence>
<accession>A0A9Q3KGD2</accession>
<name>A0A9Q3KGD2_9BASI</name>
<dbReference type="Proteomes" id="UP000765509">
    <property type="component" value="Unassembled WGS sequence"/>
</dbReference>
<evidence type="ECO:0000313" key="2">
    <source>
        <dbReference type="Proteomes" id="UP000765509"/>
    </source>
</evidence>
<dbReference type="AlphaFoldDB" id="A0A9Q3KGD2"/>
<keyword evidence="2" id="KW-1185">Reference proteome</keyword>
<reference evidence="1" key="1">
    <citation type="submission" date="2021-03" db="EMBL/GenBank/DDBJ databases">
        <title>Draft genome sequence of rust myrtle Austropuccinia psidii MF-1, a brazilian biotype.</title>
        <authorList>
            <person name="Quecine M.C."/>
            <person name="Pachon D.M.R."/>
            <person name="Bonatelli M.L."/>
            <person name="Correr F.H."/>
            <person name="Franceschini L.M."/>
            <person name="Leite T.F."/>
            <person name="Margarido G.R.A."/>
            <person name="Almeida C.A."/>
            <person name="Ferrarezi J.A."/>
            <person name="Labate C.A."/>
        </authorList>
    </citation>
    <scope>NUCLEOTIDE SEQUENCE</scope>
    <source>
        <strain evidence="1">MF-1</strain>
    </source>
</reference>
<proteinExistence type="predicted"/>
<comment type="caution">
    <text evidence="1">The sequence shown here is derived from an EMBL/GenBank/DDBJ whole genome shotgun (WGS) entry which is preliminary data.</text>
</comment>
<dbReference type="EMBL" id="AVOT02106544">
    <property type="protein sequence ID" value="MBW0580036.1"/>
    <property type="molecule type" value="Genomic_DNA"/>
</dbReference>
<protein>
    <submittedName>
        <fullName evidence="1">Uncharacterized protein</fullName>
    </submittedName>
</protein>
<evidence type="ECO:0000313" key="1">
    <source>
        <dbReference type="EMBL" id="MBW0580036.1"/>
    </source>
</evidence>